<dbReference type="Pfam" id="PF13671">
    <property type="entry name" value="AAA_33"/>
    <property type="match status" value="1"/>
</dbReference>
<reference evidence="1 2" key="1">
    <citation type="journal article" date="2019" name="Int. J. Syst. Evol. Microbiol.">
        <title>The Global Catalogue of Microorganisms (GCM) 10K type strain sequencing project: providing services to taxonomists for standard genome sequencing and annotation.</title>
        <authorList>
            <consortium name="The Broad Institute Genomics Platform"/>
            <consortium name="The Broad Institute Genome Sequencing Center for Infectious Disease"/>
            <person name="Wu L."/>
            <person name="Ma J."/>
        </authorList>
    </citation>
    <scope>NUCLEOTIDE SEQUENCE [LARGE SCALE GENOMIC DNA]</scope>
    <source>
        <strain evidence="1 2">JCM 16021</strain>
    </source>
</reference>
<gene>
    <name evidence="1" type="ORF">GCM10009843_34620</name>
</gene>
<name>A0ABN2YRF0_9ACTN</name>
<dbReference type="EMBL" id="BAAAQQ010000013">
    <property type="protein sequence ID" value="GAA2131261.1"/>
    <property type="molecule type" value="Genomic_DNA"/>
</dbReference>
<evidence type="ECO:0008006" key="3">
    <source>
        <dbReference type="Google" id="ProtNLM"/>
    </source>
</evidence>
<proteinExistence type="predicted"/>
<dbReference type="Gene3D" id="3.40.50.300">
    <property type="entry name" value="P-loop containing nucleotide triphosphate hydrolases"/>
    <property type="match status" value="1"/>
</dbReference>
<keyword evidence="2" id="KW-1185">Reference proteome</keyword>
<accession>A0ABN2YRF0</accession>
<evidence type="ECO:0000313" key="1">
    <source>
        <dbReference type="EMBL" id="GAA2131261.1"/>
    </source>
</evidence>
<dbReference type="SUPFAM" id="SSF52540">
    <property type="entry name" value="P-loop containing nucleoside triphosphate hydrolases"/>
    <property type="match status" value="1"/>
</dbReference>
<evidence type="ECO:0000313" key="2">
    <source>
        <dbReference type="Proteomes" id="UP001500575"/>
    </source>
</evidence>
<sequence>MTRGPVVLVTGLPGSGKTALAARLGQAFGLPLLSLDSVKEGVVDGLGEATPDDRFAIRKAAREVVVRLVADNPQGSVIDIWLNPTRDESSFTDVLGGVEGISVVEVVCRVPLAIALERYTARDLQGHRHGAHLPLDDATLERMELAAPHIGPTGMGPHLDVDTSEPVDDDRFADLVSSLRSHGVGR</sequence>
<comment type="caution">
    <text evidence="1">The sequence shown here is derived from an EMBL/GenBank/DDBJ whole genome shotgun (WGS) entry which is preliminary data.</text>
</comment>
<dbReference type="InterPro" id="IPR027417">
    <property type="entry name" value="P-loop_NTPase"/>
</dbReference>
<dbReference type="Proteomes" id="UP001500575">
    <property type="component" value="Unassembled WGS sequence"/>
</dbReference>
<organism evidence="1 2">
    <name type="scientific">Nocardioides bigeumensis</name>
    <dbReference type="NCBI Taxonomy" id="433657"/>
    <lineage>
        <taxon>Bacteria</taxon>
        <taxon>Bacillati</taxon>
        <taxon>Actinomycetota</taxon>
        <taxon>Actinomycetes</taxon>
        <taxon>Propionibacteriales</taxon>
        <taxon>Nocardioidaceae</taxon>
        <taxon>Nocardioides</taxon>
    </lineage>
</organism>
<dbReference type="RefSeq" id="WP_344305070.1">
    <property type="nucleotide sequence ID" value="NZ_BAAAQQ010000013.1"/>
</dbReference>
<protein>
    <recommendedName>
        <fullName evidence="3">AAA family ATPase</fullName>
    </recommendedName>
</protein>